<comment type="caution">
    <text evidence="3">The sequence shown here is derived from an EMBL/GenBank/DDBJ whole genome shotgun (WGS) entry which is preliminary data.</text>
</comment>
<evidence type="ECO:0000313" key="4">
    <source>
        <dbReference type="Proteomes" id="UP000682733"/>
    </source>
</evidence>
<protein>
    <submittedName>
        <fullName evidence="3">Uncharacterized protein</fullName>
    </submittedName>
</protein>
<dbReference type="AlphaFoldDB" id="A0A8S2HMB4"/>
<feature type="compositionally biased region" description="Low complexity" evidence="1">
    <location>
        <begin position="220"/>
        <end position="232"/>
    </location>
</feature>
<dbReference type="Proteomes" id="UP000677228">
    <property type="component" value="Unassembled WGS sequence"/>
</dbReference>
<organism evidence="3 4">
    <name type="scientific">Didymodactylos carnosus</name>
    <dbReference type="NCBI Taxonomy" id="1234261"/>
    <lineage>
        <taxon>Eukaryota</taxon>
        <taxon>Metazoa</taxon>
        <taxon>Spiralia</taxon>
        <taxon>Gnathifera</taxon>
        <taxon>Rotifera</taxon>
        <taxon>Eurotatoria</taxon>
        <taxon>Bdelloidea</taxon>
        <taxon>Philodinida</taxon>
        <taxon>Philodinidae</taxon>
        <taxon>Didymodactylos</taxon>
    </lineage>
</organism>
<name>A0A8S2HMB4_9BILA</name>
<proteinExistence type="predicted"/>
<dbReference type="EMBL" id="CAJOBA010002862">
    <property type="protein sequence ID" value="CAF3662075.1"/>
    <property type="molecule type" value="Genomic_DNA"/>
</dbReference>
<accession>A0A8S2HMB4</accession>
<reference evidence="3" key="1">
    <citation type="submission" date="2021-02" db="EMBL/GenBank/DDBJ databases">
        <authorList>
            <person name="Nowell W R."/>
        </authorList>
    </citation>
    <scope>NUCLEOTIDE SEQUENCE</scope>
</reference>
<dbReference type="EMBL" id="CAJNOK010002861">
    <property type="protein sequence ID" value="CAF0877942.1"/>
    <property type="molecule type" value="Genomic_DNA"/>
</dbReference>
<sequence>MATIAKRQKLFDDALRLQKYKVGDLVGLKIDKVDRTNVTPKVLPCKIISVQASSNGMEMYQLCTTKAILDKRFQGLDLLDLTKCDFRDLRDIDSTALPMTTFIRASKDYASAGLMTPVEAFDTIFRIESVERLGNLRYVILAVTEQENKHFTEVIERFRSQLTEASSLLTLGDLLYAKGLEAEKLQLPSYMPYHSAFKEGFQELFDEDSEVNSDSNETLVSPSPDMVSSSPR</sequence>
<evidence type="ECO:0000256" key="1">
    <source>
        <dbReference type="SAM" id="MobiDB-lite"/>
    </source>
</evidence>
<dbReference type="Proteomes" id="UP000682733">
    <property type="component" value="Unassembled WGS sequence"/>
</dbReference>
<gene>
    <name evidence="2" type="ORF">OVA965_LOCUS8468</name>
    <name evidence="3" type="ORF">TMI583_LOCUS8464</name>
</gene>
<evidence type="ECO:0000313" key="2">
    <source>
        <dbReference type="EMBL" id="CAF0877942.1"/>
    </source>
</evidence>
<feature type="region of interest" description="Disordered" evidence="1">
    <location>
        <begin position="208"/>
        <end position="232"/>
    </location>
</feature>
<evidence type="ECO:0000313" key="3">
    <source>
        <dbReference type="EMBL" id="CAF3662075.1"/>
    </source>
</evidence>